<dbReference type="KEGG" id="smai:EXU30_01980"/>
<feature type="domain" description="N-acetyltransferase" evidence="1">
    <location>
        <begin position="23"/>
        <end position="189"/>
    </location>
</feature>
<dbReference type="Pfam" id="PF13302">
    <property type="entry name" value="Acetyltransf_3"/>
    <property type="match status" value="1"/>
</dbReference>
<reference evidence="2 3" key="1">
    <citation type="submission" date="2019-02" db="EMBL/GenBank/DDBJ databases">
        <title>Shewanella sp. D4-2 isolated from Dokdo Island.</title>
        <authorList>
            <person name="Baek K."/>
        </authorList>
    </citation>
    <scope>NUCLEOTIDE SEQUENCE [LARGE SCALE GENOMIC DNA]</scope>
    <source>
        <strain evidence="2 3">D4-2</strain>
    </source>
</reference>
<accession>A0A411PDH1</accession>
<dbReference type="PROSITE" id="PS51186">
    <property type="entry name" value="GNAT"/>
    <property type="match status" value="1"/>
</dbReference>
<evidence type="ECO:0000313" key="2">
    <source>
        <dbReference type="EMBL" id="QBF81596.1"/>
    </source>
</evidence>
<evidence type="ECO:0000259" key="1">
    <source>
        <dbReference type="PROSITE" id="PS51186"/>
    </source>
</evidence>
<dbReference type="EMBL" id="CP036200">
    <property type="protein sequence ID" value="QBF81596.1"/>
    <property type="molecule type" value="Genomic_DNA"/>
</dbReference>
<dbReference type="PANTHER" id="PTHR43792">
    <property type="entry name" value="GNAT FAMILY, PUTATIVE (AFU_ORTHOLOGUE AFUA_3G00765)-RELATED-RELATED"/>
    <property type="match status" value="1"/>
</dbReference>
<dbReference type="GO" id="GO:0016747">
    <property type="term" value="F:acyltransferase activity, transferring groups other than amino-acyl groups"/>
    <property type="evidence" value="ECO:0007669"/>
    <property type="project" value="InterPro"/>
</dbReference>
<organism evidence="2 3">
    <name type="scientific">Shewanella maritima</name>
    <dbReference type="NCBI Taxonomy" id="2520507"/>
    <lineage>
        <taxon>Bacteria</taxon>
        <taxon>Pseudomonadati</taxon>
        <taxon>Pseudomonadota</taxon>
        <taxon>Gammaproteobacteria</taxon>
        <taxon>Alteromonadales</taxon>
        <taxon>Shewanellaceae</taxon>
        <taxon>Shewanella</taxon>
    </lineage>
</organism>
<dbReference type="SUPFAM" id="SSF55729">
    <property type="entry name" value="Acyl-CoA N-acyltransferases (Nat)"/>
    <property type="match status" value="1"/>
</dbReference>
<sequence>MNFNPINCDSINDAPIHIETERLSIRLVTTLDSADLYKIYSDPEVMKYWSCPPFTSESQATDLAQAGETNFHAGQSLFLGIVDKESKELIGTLSVFNIRQDSQRAEVGYILSRKYWHKGLMSEAFSALLDYCFEHLQLNRLEADIDPNNTASAALLIKHGFKAEGLLKERWIVNGNVTDSEIYGLLRADFKKLNSKE</sequence>
<name>A0A411PDH1_9GAMM</name>
<dbReference type="InterPro" id="IPR016181">
    <property type="entry name" value="Acyl_CoA_acyltransferase"/>
</dbReference>
<keyword evidence="2" id="KW-0808">Transferase</keyword>
<dbReference type="RefSeq" id="WP_130597570.1">
    <property type="nucleotide sequence ID" value="NZ_CP036200.1"/>
</dbReference>
<gene>
    <name evidence="2" type="ORF">EXU30_01980</name>
</gene>
<dbReference type="AlphaFoldDB" id="A0A411PDH1"/>
<dbReference type="InterPro" id="IPR051531">
    <property type="entry name" value="N-acetyltransferase"/>
</dbReference>
<dbReference type="Gene3D" id="3.40.630.30">
    <property type="match status" value="1"/>
</dbReference>
<dbReference type="InterPro" id="IPR000182">
    <property type="entry name" value="GNAT_dom"/>
</dbReference>
<protein>
    <submittedName>
        <fullName evidence="2">N-acetyltransferase</fullName>
    </submittedName>
</protein>
<evidence type="ECO:0000313" key="3">
    <source>
        <dbReference type="Proteomes" id="UP000291106"/>
    </source>
</evidence>
<proteinExistence type="predicted"/>
<keyword evidence="3" id="KW-1185">Reference proteome</keyword>
<dbReference type="Proteomes" id="UP000291106">
    <property type="component" value="Chromosome"/>
</dbReference>
<dbReference type="OrthoDB" id="7852312at2"/>